<sequence>MNPWLLVYDGFDPAQEGLREALTALGNGYFATRGAAPESRADEVHYPGTYVAGCYDRLVSQVAGHSAENEDLVNAPNWLPLTFRADGGDWFAPDGVEILADRRTLDMRRGVLTRLLRTRDSRGRITRLEQHRLVSMDDPHLAALTMTIVPENWSGTLEIRSALDGRVTNAGVARYRGLADRHLVPIRGHAAHSVIELLTRTATSRVEIALAARTTLAGGRSRTGVAESASGDDQAVQEGWVSDERAVEVKAGEGVTVEKVVALYTSRDRAVAESEAAARTAVVRAGGFPCLLKRHARAWDRLWQRAHVTAEDTEVQQILNLYLFHLLQTASPHVAELDAGLPARGLHGEAYRGHVFWDDLFVFPFLAPRFADITRALLRYRWRRLPEARWAARAAGHTGAMFPWQSGSDGREETPRLHFNPRSGRWLPDRSHLQRHVGLAVAYNVWQHYRATEDTAFLAGFGGELLLEVARFFASIATCEQGRYAIRGVMGPDEYHDGYPGRTGPGLDNNAYTNIMTAWLMRRVLDMIDLVGAEGVSRQEIDLFTGMSRRMRVDFHDGVISQFEGYAELEELDWAAYREKYTDIRRLDRILEAEGDTSNRYKVSKQADVLMLLHLLGQEGVGEILTGLGYGWNAEMAARTVDYYLARTCHGSTLSAVVHAGVLARLRPGASHPFLVEALNNDVKDLQGGTTAEGIHLGAMAGVVCLFEAQARP</sequence>
<dbReference type="SUPFAM" id="SSF48208">
    <property type="entry name" value="Six-hairpin glycosidases"/>
    <property type="match status" value="1"/>
</dbReference>
<evidence type="ECO:0000256" key="1">
    <source>
        <dbReference type="ARBA" id="ARBA00006768"/>
    </source>
</evidence>
<evidence type="ECO:0000259" key="6">
    <source>
        <dbReference type="Pfam" id="PF03632"/>
    </source>
</evidence>
<dbReference type="GO" id="GO:0016757">
    <property type="term" value="F:glycosyltransferase activity"/>
    <property type="evidence" value="ECO:0007669"/>
    <property type="project" value="UniProtKB-KW"/>
</dbReference>
<dbReference type="SUPFAM" id="SSF74650">
    <property type="entry name" value="Galactose mutarotase-like"/>
    <property type="match status" value="1"/>
</dbReference>
<evidence type="ECO:0000256" key="5">
    <source>
        <dbReference type="PIRSR" id="PIRSR036289-51"/>
    </source>
</evidence>
<feature type="domain" description="Glycoside hydrolase family 65 central catalytic" evidence="6">
    <location>
        <begin position="321"/>
        <end position="703"/>
    </location>
</feature>
<feature type="binding site" evidence="5">
    <location>
        <begin position="357"/>
        <end position="358"/>
    </location>
    <ligand>
        <name>substrate</name>
    </ligand>
</feature>
<proteinExistence type="inferred from homology"/>
<feature type="domain" description="Glycoside hydrolase family 65 N-terminal" evidence="7">
    <location>
        <begin position="8"/>
        <end position="267"/>
    </location>
</feature>
<dbReference type="PIRSF" id="PIRSF036289">
    <property type="entry name" value="Glycosyl_hydrolase_malt_phosph"/>
    <property type="match status" value="1"/>
</dbReference>
<dbReference type="Gene3D" id="2.70.98.40">
    <property type="entry name" value="Glycoside hydrolase, family 65, N-terminal domain"/>
    <property type="match status" value="1"/>
</dbReference>
<dbReference type="FunFam" id="1.50.10.10:FF:000053">
    <property type="entry name" value="Putative glycosyl hydrolase"/>
    <property type="match status" value="1"/>
</dbReference>
<feature type="active site" description="Proton donor" evidence="4">
    <location>
        <position position="494"/>
    </location>
</feature>
<evidence type="ECO:0000256" key="2">
    <source>
        <dbReference type="ARBA" id="ARBA00022676"/>
    </source>
</evidence>
<dbReference type="GO" id="GO:0030246">
    <property type="term" value="F:carbohydrate binding"/>
    <property type="evidence" value="ECO:0007669"/>
    <property type="project" value="InterPro"/>
</dbReference>
<reference evidence="8 9" key="1">
    <citation type="submission" date="2017-05" db="EMBL/GenBank/DDBJ databases">
        <title>Biotechnological potential of actinobacteria isolated from South African environments.</title>
        <authorList>
            <person name="Le Roes-Hill M."/>
            <person name="Prins A."/>
            <person name="Durrell K.A."/>
        </authorList>
    </citation>
    <scope>NUCLEOTIDE SEQUENCE [LARGE SCALE GENOMIC DNA]</scope>
    <source>
        <strain evidence="8">M26</strain>
    </source>
</reference>
<name>A0A243RY01_9ACTN</name>
<dbReference type="InterPro" id="IPR005195">
    <property type="entry name" value="Glyco_hydro_65_M"/>
</dbReference>
<dbReference type="GO" id="GO:0005975">
    <property type="term" value="P:carbohydrate metabolic process"/>
    <property type="evidence" value="ECO:0007669"/>
    <property type="project" value="InterPro"/>
</dbReference>
<organism evidence="8 9">
    <name type="scientific">Streptosporangium minutum</name>
    <dbReference type="NCBI Taxonomy" id="569862"/>
    <lineage>
        <taxon>Bacteria</taxon>
        <taxon>Bacillati</taxon>
        <taxon>Actinomycetota</taxon>
        <taxon>Actinomycetes</taxon>
        <taxon>Streptosporangiales</taxon>
        <taxon>Streptosporangiaceae</taxon>
        <taxon>Streptosporangium</taxon>
    </lineage>
</organism>
<dbReference type="InterPro" id="IPR012341">
    <property type="entry name" value="6hp_glycosidase-like_sf"/>
</dbReference>
<dbReference type="GO" id="GO:0004553">
    <property type="term" value="F:hydrolase activity, hydrolyzing O-glycosyl compounds"/>
    <property type="evidence" value="ECO:0007669"/>
    <property type="project" value="TreeGrafter"/>
</dbReference>
<dbReference type="InterPro" id="IPR005196">
    <property type="entry name" value="Glyco_hydro_65_N"/>
</dbReference>
<evidence type="ECO:0000313" key="9">
    <source>
        <dbReference type="Proteomes" id="UP000194761"/>
    </source>
</evidence>
<gene>
    <name evidence="8" type="ORF">CA984_00660</name>
</gene>
<dbReference type="PANTHER" id="PTHR11051">
    <property type="entry name" value="GLYCOSYL HYDROLASE-RELATED"/>
    <property type="match status" value="1"/>
</dbReference>
<dbReference type="EMBL" id="NGFP01000002">
    <property type="protein sequence ID" value="OUD00016.1"/>
    <property type="molecule type" value="Genomic_DNA"/>
</dbReference>
<evidence type="ECO:0000313" key="8">
    <source>
        <dbReference type="EMBL" id="OUD00016.1"/>
    </source>
</evidence>
<dbReference type="Proteomes" id="UP000194761">
    <property type="component" value="Unassembled WGS sequence"/>
</dbReference>
<dbReference type="AlphaFoldDB" id="A0A243RY01"/>
<accession>A0A243RY01</accession>
<comment type="caution">
    <text evidence="8">The sequence shown here is derived from an EMBL/GenBank/DDBJ whole genome shotgun (WGS) entry which is preliminary data.</text>
</comment>
<dbReference type="RefSeq" id="WP_086566661.1">
    <property type="nucleotide sequence ID" value="NZ_NGFP01000002.1"/>
</dbReference>
<feature type="binding site" evidence="5">
    <location>
        <begin position="605"/>
        <end position="606"/>
    </location>
    <ligand>
        <name>substrate</name>
    </ligand>
</feature>
<dbReference type="Pfam" id="PF03636">
    <property type="entry name" value="Glyco_hydro_65N"/>
    <property type="match status" value="1"/>
</dbReference>
<comment type="similarity">
    <text evidence="1">Belongs to the glycosyl hydrolase 65 family.</text>
</comment>
<keyword evidence="2" id="KW-0328">Glycosyltransferase</keyword>
<dbReference type="InterPro" id="IPR037018">
    <property type="entry name" value="GH65_N"/>
</dbReference>
<dbReference type="InterPro" id="IPR008928">
    <property type="entry name" value="6-hairpin_glycosidase_sf"/>
</dbReference>
<keyword evidence="3" id="KW-0808">Transferase</keyword>
<evidence type="ECO:0000256" key="4">
    <source>
        <dbReference type="PIRSR" id="PIRSR036289-50"/>
    </source>
</evidence>
<dbReference type="Pfam" id="PF03632">
    <property type="entry name" value="Glyco_hydro_65m"/>
    <property type="match status" value="1"/>
</dbReference>
<evidence type="ECO:0000259" key="7">
    <source>
        <dbReference type="Pfam" id="PF03636"/>
    </source>
</evidence>
<dbReference type="Gene3D" id="1.50.10.10">
    <property type="match status" value="1"/>
</dbReference>
<protein>
    <submittedName>
        <fullName evidence="8">Trehalose 6-phosphate phosphorylase</fullName>
    </submittedName>
</protein>
<dbReference type="PANTHER" id="PTHR11051:SF8">
    <property type="entry name" value="PROTEIN-GLUCOSYLGALACTOSYLHYDROXYLYSINE GLUCOSIDASE"/>
    <property type="match status" value="1"/>
</dbReference>
<keyword evidence="9" id="KW-1185">Reference proteome</keyword>
<evidence type="ECO:0000256" key="3">
    <source>
        <dbReference type="ARBA" id="ARBA00022679"/>
    </source>
</evidence>
<dbReference type="InterPro" id="IPR011013">
    <property type="entry name" value="Gal_mutarotase_sf_dom"/>
</dbReference>
<dbReference type="InterPro" id="IPR017045">
    <property type="entry name" value="Malt_Pase/Glycosyl_Hdrlase"/>
</dbReference>